<gene>
    <name evidence="12" type="ORF">AYP45_14060</name>
</gene>
<dbReference type="PANTHER" id="PTHR18952">
    <property type="entry name" value="CARBONIC ANHYDRASE"/>
    <property type="match status" value="1"/>
</dbReference>
<dbReference type="GO" id="GO:0004089">
    <property type="term" value="F:carbonate dehydratase activity"/>
    <property type="evidence" value="ECO:0007669"/>
    <property type="project" value="UniProtKB-UniRule"/>
</dbReference>
<comment type="caution">
    <text evidence="12">The sequence shown here is derived from an EMBL/GenBank/DDBJ whole genome shotgun (WGS) entry which is preliminary data.</text>
</comment>
<organism evidence="12 13">
    <name type="scientific">Candidatus Brocadia carolinensis</name>
    <dbReference type="NCBI Taxonomy" id="1004156"/>
    <lineage>
        <taxon>Bacteria</taxon>
        <taxon>Pseudomonadati</taxon>
        <taxon>Planctomycetota</taxon>
        <taxon>Candidatus Brocadiia</taxon>
        <taxon>Candidatus Brocadiales</taxon>
        <taxon>Candidatus Brocadiaceae</taxon>
        <taxon>Candidatus Brocadia</taxon>
    </lineage>
</organism>
<comment type="similarity">
    <text evidence="3 10">Belongs to the alpha-carbonic anhydrase family.</text>
</comment>
<dbReference type="InterPro" id="IPR001148">
    <property type="entry name" value="CA_dom"/>
</dbReference>
<reference evidence="12 13" key="1">
    <citation type="journal article" date="2017" name="Water Res.">
        <title>Discovery and metagenomic analysis of an anammox bacterial enrichment related to Candidatus "Brocadia caroliniensis" in a full-scale glycerol-fed nitritation-denitritation separate centrate treatment process.</title>
        <authorList>
            <person name="Park H."/>
            <person name="Brotto A.C."/>
            <person name="van Loosdrecht M.C."/>
            <person name="Chandran K."/>
        </authorList>
    </citation>
    <scope>NUCLEOTIDE SEQUENCE [LARGE SCALE GENOMIC DNA]</scope>
    <source>
        <strain evidence="12">26THWARD</strain>
    </source>
</reference>
<evidence type="ECO:0000256" key="3">
    <source>
        <dbReference type="ARBA" id="ARBA00010718"/>
    </source>
</evidence>
<dbReference type="PROSITE" id="PS00162">
    <property type="entry name" value="ALPHA_CA_1"/>
    <property type="match status" value="1"/>
</dbReference>
<keyword evidence="10" id="KW-0732">Signal</keyword>
<dbReference type="GO" id="GO:0008270">
    <property type="term" value="F:zinc ion binding"/>
    <property type="evidence" value="ECO:0007669"/>
    <property type="project" value="UniProtKB-UniRule"/>
</dbReference>
<keyword evidence="7 10" id="KW-0862">Zinc</keyword>
<evidence type="ECO:0000256" key="6">
    <source>
        <dbReference type="ARBA" id="ARBA00022723"/>
    </source>
</evidence>
<comment type="catalytic activity">
    <reaction evidence="9 10">
        <text>hydrogencarbonate + H(+) = CO2 + H2O</text>
        <dbReference type="Rhea" id="RHEA:10748"/>
        <dbReference type="ChEBI" id="CHEBI:15377"/>
        <dbReference type="ChEBI" id="CHEBI:15378"/>
        <dbReference type="ChEBI" id="CHEBI:16526"/>
        <dbReference type="ChEBI" id="CHEBI:17544"/>
        <dbReference type="EC" id="4.2.1.1"/>
    </reaction>
</comment>
<evidence type="ECO:0000256" key="1">
    <source>
        <dbReference type="ARBA" id="ARBA00001947"/>
    </source>
</evidence>
<dbReference type="EC" id="4.2.1.1" evidence="4 10"/>
<proteinExistence type="inferred from homology"/>
<dbReference type="Gene3D" id="3.10.200.10">
    <property type="entry name" value="Alpha carbonic anhydrase"/>
    <property type="match status" value="1"/>
</dbReference>
<dbReference type="SUPFAM" id="SSF51069">
    <property type="entry name" value="Carbonic anhydrase"/>
    <property type="match status" value="1"/>
</dbReference>
<evidence type="ECO:0000256" key="8">
    <source>
        <dbReference type="ARBA" id="ARBA00023239"/>
    </source>
</evidence>
<keyword evidence="8 10" id="KW-0456">Lyase</keyword>
<dbReference type="Pfam" id="PF00194">
    <property type="entry name" value="Carb_anhydrase"/>
    <property type="match status" value="1"/>
</dbReference>
<keyword evidence="6 10" id="KW-0479">Metal-binding</keyword>
<evidence type="ECO:0000313" key="12">
    <source>
        <dbReference type="EMBL" id="OOP55550.1"/>
    </source>
</evidence>
<feature type="chain" id="PRO_5025073622" description="Carbonic anhydrase" evidence="10">
    <location>
        <begin position="26"/>
        <end position="262"/>
    </location>
</feature>
<dbReference type="AlphaFoldDB" id="A0A1V4AR17"/>
<evidence type="ECO:0000313" key="13">
    <source>
        <dbReference type="Proteomes" id="UP000189681"/>
    </source>
</evidence>
<accession>A0A1V4AR17</accession>
<evidence type="ECO:0000256" key="5">
    <source>
        <dbReference type="ARBA" id="ARBA00014628"/>
    </source>
</evidence>
<dbReference type="InterPro" id="IPR036398">
    <property type="entry name" value="CA_dom_sf"/>
</dbReference>
<evidence type="ECO:0000256" key="7">
    <source>
        <dbReference type="ARBA" id="ARBA00022833"/>
    </source>
</evidence>
<dbReference type="InterPro" id="IPR023561">
    <property type="entry name" value="Carbonic_anhydrase_a-class"/>
</dbReference>
<dbReference type="InterPro" id="IPR041891">
    <property type="entry name" value="Alpha_CA_prokaryot-like"/>
</dbReference>
<dbReference type="SMART" id="SM01057">
    <property type="entry name" value="Carb_anhydrase"/>
    <property type="match status" value="1"/>
</dbReference>
<dbReference type="STRING" id="1004156.AYP45_14060"/>
<sequence>MKKLYTKKQFILAIMFLSLSFPGLTNVLASSGTQSPSVHWEYEGETGPDHWDRLVLENWHCKIGDMQSPIGITVTEKAKLDEIIFHYHPTPLKIINNGHTIQINYEKGSYITIGHKKYDLVQFHFHTPSEHVIHGKHYDMEAHLVHKGDHGHLAVVAVLIEKGKENAFIKTLWSNFPKDVGTEHIVADIKICARHLLPHNTTAYYTYPGSLTTPPCTENVTWFILKTPIEETQAALDKFTSLFKHDARPIQPVHGRIVKESN</sequence>
<dbReference type="CDD" id="cd03124">
    <property type="entry name" value="alpha_CA_prokaryotic_like"/>
    <property type="match status" value="1"/>
</dbReference>
<evidence type="ECO:0000256" key="2">
    <source>
        <dbReference type="ARBA" id="ARBA00002904"/>
    </source>
</evidence>
<evidence type="ECO:0000256" key="4">
    <source>
        <dbReference type="ARBA" id="ARBA00012925"/>
    </source>
</evidence>
<comment type="function">
    <text evidence="2 10">Reversible hydration of carbon dioxide.</text>
</comment>
<dbReference type="PANTHER" id="PTHR18952:SF265">
    <property type="entry name" value="CARBONIC ANHYDRASE"/>
    <property type="match status" value="1"/>
</dbReference>
<feature type="signal peptide" evidence="10">
    <location>
        <begin position="1"/>
        <end position="25"/>
    </location>
</feature>
<dbReference type="EMBL" id="AYTS01000133">
    <property type="protein sequence ID" value="OOP55550.1"/>
    <property type="molecule type" value="Genomic_DNA"/>
</dbReference>
<dbReference type="InterPro" id="IPR018338">
    <property type="entry name" value="Carbonic_anhydrase_a-class_CS"/>
</dbReference>
<evidence type="ECO:0000256" key="10">
    <source>
        <dbReference type="RuleBase" id="RU367011"/>
    </source>
</evidence>
<feature type="domain" description="Alpha-carbonic anhydrase" evidence="11">
    <location>
        <begin position="38"/>
        <end position="262"/>
    </location>
</feature>
<comment type="cofactor">
    <cofactor evidence="1 10">
        <name>Zn(2+)</name>
        <dbReference type="ChEBI" id="CHEBI:29105"/>
    </cofactor>
</comment>
<protein>
    <recommendedName>
        <fullName evidence="5 10">Carbonic anhydrase</fullName>
        <ecNumber evidence="4 10">4.2.1.1</ecNumber>
    </recommendedName>
</protein>
<evidence type="ECO:0000259" key="11">
    <source>
        <dbReference type="PROSITE" id="PS51144"/>
    </source>
</evidence>
<dbReference type="PROSITE" id="PS51144">
    <property type="entry name" value="ALPHA_CA_2"/>
    <property type="match status" value="1"/>
</dbReference>
<name>A0A1V4AR17_9BACT</name>
<evidence type="ECO:0000256" key="9">
    <source>
        <dbReference type="ARBA" id="ARBA00048348"/>
    </source>
</evidence>
<dbReference type="Proteomes" id="UP000189681">
    <property type="component" value="Unassembled WGS sequence"/>
</dbReference>